<evidence type="ECO:0000256" key="1">
    <source>
        <dbReference type="PROSITE-ProRule" id="PRU00176"/>
    </source>
</evidence>
<dbReference type="FunFam" id="3.30.70.330:FF:000039">
    <property type="entry name" value="U1 small nuclear ribonucleoprotein A"/>
    <property type="match status" value="1"/>
</dbReference>
<dbReference type="Pfam" id="PF00076">
    <property type="entry name" value="RRM_1"/>
    <property type="match status" value="1"/>
</dbReference>
<dbReference type="Proteomes" id="UP000277580">
    <property type="component" value="Unassembled WGS sequence"/>
</dbReference>
<accession>A0A3N4KQI6</accession>
<name>A0A3N4KQI6_9PEZI</name>
<keyword evidence="1" id="KW-0694">RNA-binding</keyword>
<dbReference type="EMBL" id="ML119126">
    <property type="protein sequence ID" value="RPB12854.1"/>
    <property type="molecule type" value="Genomic_DNA"/>
</dbReference>
<dbReference type="FunCoup" id="A0A3N4KQI6">
    <property type="interactions" value="125"/>
</dbReference>
<dbReference type="Gene3D" id="3.30.70.330">
    <property type="match status" value="1"/>
</dbReference>
<protein>
    <submittedName>
        <fullName evidence="4">RNA-binding domain-containing protein</fullName>
    </submittedName>
</protein>
<feature type="domain" description="RRM" evidence="3">
    <location>
        <begin position="18"/>
        <end position="97"/>
    </location>
</feature>
<dbReference type="STRING" id="1392247.A0A3N4KQI6"/>
<dbReference type="GO" id="GO:0003723">
    <property type="term" value="F:RNA binding"/>
    <property type="evidence" value="ECO:0007669"/>
    <property type="project" value="UniProtKB-UniRule"/>
</dbReference>
<dbReference type="InterPro" id="IPR035979">
    <property type="entry name" value="RBD_domain_sf"/>
</dbReference>
<evidence type="ECO:0000313" key="5">
    <source>
        <dbReference type="Proteomes" id="UP000277580"/>
    </source>
</evidence>
<reference evidence="4 5" key="1">
    <citation type="journal article" date="2018" name="Nat. Ecol. Evol.">
        <title>Pezizomycetes genomes reveal the molecular basis of ectomycorrhizal truffle lifestyle.</title>
        <authorList>
            <person name="Murat C."/>
            <person name="Payen T."/>
            <person name="Noel B."/>
            <person name="Kuo A."/>
            <person name="Morin E."/>
            <person name="Chen J."/>
            <person name="Kohler A."/>
            <person name="Krizsan K."/>
            <person name="Balestrini R."/>
            <person name="Da Silva C."/>
            <person name="Montanini B."/>
            <person name="Hainaut M."/>
            <person name="Levati E."/>
            <person name="Barry K.W."/>
            <person name="Belfiori B."/>
            <person name="Cichocki N."/>
            <person name="Clum A."/>
            <person name="Dockter R.B."/>
            <person name="Fauchery L."/>
            <person name="Guy J."/>
            <person name="Iotti M."/>
            <person name="Le Tacon F."/>
            <person name="Lindquist E.A."/>
            <person name="Lipzen A."/>
            <person name="Malagnac F."/>
            <person name="Mello A."/>
            <person name="Molinier V."/>
            <person name="Miyauchi S."/>
            <person name="Poulain J."/>
            <person name="Riccioni C."/>
            <person name="Rubini A."/>
            <person name="Sitrit Y."/>
            <person name="Splivallo R."/>
            <person name="Traeger S."/>
            <person name="Wang M."/>
            <person name="Zifcakova L."/>
            <person name="Wipf D."/>
            <person name="Zambonelli A."/>
            <person name="Paolocci F."/>
            <person name="Nowrousian M."/>
            <person name="Ottonello S."/>
            <person name="Baldrian P."/>
            <person name="Spatafora J.W."/>
            <person name="Henrissat B."/>
            <person name="Nagy L.G."/>
            <person name="Aury J.M."/>
            <person name="Wincker P."/>
            <person name="Grigoriev I.V."/>
            <person name="Bonfante P."/>
            <person name="Martin F.M."/>
        </authorList>
    </citation>
    <scope>NUCLEOTIDE SEQUENCE [LARGE SCALE GENOMIC DNA]</scope>
    <source>
        <strain evidence="4 5">CCBAS932</strain>
    </source>
</reference>
<dbReference type="InterPro" id="IPR000504">
    <property type="entry name" value="RRM_dom"/>
</dbReference>
<dbReference type="OrthoDB" id="277802at2759"/>
<organism evidence="4 5">
    <name type="scientific">Morchella conica CCBAS932</name>
    <dbReference type="NCBI Taxonomy" id="1392247"/>
    <lineage>
        <taxon>Eukaryota</taxon>
        <taxon>Fungi</taxon>
        <taxon>Dikarya</taxon>
        <taxon>Ascomycota</taxon>
        <taxon>Pezizomycotina</taxon>
        <taxon>Pezizomycetes</taxon>
        <taxon>Pezizales</taxon>
        <taxon>Morchellaceae</taxon>
        <taxon>Morchella</taxon>
    </lineage>
</organism>
<dbReference type="SMART" id="SM00360">
    <property type="entry name" value="RRM"/>
    <property type="match status" value="1"/>
</dbReference>
<dbReference type="AlphaFoldDB" id="A0A3N4KQI6"/>
<sequence>MTTTAAPPKPLASYPANQTLYITNLNDRIRKDDLRLSLYTLFSTYGCVLDVNALKTMKGRGQAHIAFRDVASAAQALRACNGMNIFGKEMRIAYAKSKSHAISKLDGTFKLPTTAGSAAAEAVAPVPFVAVPSAPVEATTTATAGVKRQRDEESDEEEAMDVEDDDE</sequence>
<dbReference type="CDD" id="cd12246">
    <property type="entry name" value="RRM1_U1A_like"/>
    <property type="match status" value="1"/>
</dbReference>
<proteinExistence type="predicted"/>
<evidence type="ECO:0000256" key="2">
    <source>
        <dbReference type="SAM" id="MobiDB-lite"/>
    </source>
</evidence>
<evidence type="ECO:0000259" key="3">
    <source>
        <dbReference type="PROSITE" id="PS50102"/>
    </source>
</evidence>
<gene>
    <name evidence="4" type="ORF">P167DRAFT_573931</name>
</gene>
<keyword evidence="5" id="KW-1185">Reference proteome</keyword>
<dbReference type="SUPFAM" id="SSF54928">
    <property type="entry name" value="RNA-binding domain, RBD"/>
    <property type="match status" value="1"/>
</dbReference>
<evidence type="ECO:0000313" key="4">
    <source>
        <dbReference type="EMBL" id="RPB12854.1"/>
    </source>
</evidence>
<feature type="compositionally biased region" description="Acidic residues" evidence="2">
    <location>
        <begin position="152"/>
        <end position="167"/>
    </location>
</feature>
<dbReference type="PROSITE" id="PS50102">
    <property type="entry name" value="RRM"/>
    <property type="match status" value="1"/>
</dbReference>
<feature type="region of interest" description="Disordered" evidence="2">
    <location>
        <begin position="138"/>
        <end position="167"/>
    </location>
</feature>
<dbReference type="InParanoid" id="A0A3N4KQI6"/>
<dbReference type="InterPro" id="IPR012677">
    <property type="entry name" value="Nucleotide-bd_a/b_plait_sf"/>
</dbReference>